<dbReference type="PANTHER" id="PTHR43802">
    <property type="entry name" value="ENOYL-COA HYDRATASE"/>
    <property type="match status" value="1"/>
</dbReference>
<dbReference type="Gene3D" id="1.10.12.10">
    <property type="entry name" value="Lyase 2-enoyl-coa Hydratase, Chain A, domain 2"/>
    <property type="match status" value="1"/>
</dbReference>
<dbReference type="InterPro" id="IPR014748">
    <property type="entry name" value="Enoyl-CoA_hydra_C"/>
</dbReference>
<gene>
    <name evidence="2" type="ORF">QDX21_08755</name>
</gene>
<dbReference type="CDD" id="cd06558">
    <property type="entry name" value="crotonase-like"/>
    <property type="match status" value="1"/>
</dbReference>
<protein>
    <submittedName>
        <fullName evidence="2">Enoyl-CoA hydratase-related protein</fullName>
    </submittedName>
</protein>
<dbReference type="SUPFAM" id="SSF52096">
    <property type="entry name" value="ClpP/crotonase"/>
    <property type="match status" value="1"/>
</dbReference>
<dbReference type="RefSeq" id="WP_279674521.1">
    <property type="nucleotide sequence ID" value="NZ_CP122566.1"/>
</dbReference>
<dbReference type="Pfam" id="PF00378">
    <property type="entry name" value="ECH_1"/>
    <property type="match status" value="1"/>
</dbReference>
<name>A0AAJ6AGN8_9MICC</name>
<dbReference type="AlphaFoldDB" id="A0AAJ6AGN8"/>
<evidence type="ECO:0000313" key="3">
    <source>
        <dbReference type="Proteomes" id="UP001224674"/>
    </source>
</evidence>
<dbReference type="InterPro" id="IPR029045">
    <property type="entry name" value="ClpP/crotonase-like_dom_sf"/>
</dbReference>
<proteinExistence type="inferred from homology"/>
<keyword evidence="3" id="KW-1185">Reference proteome</keyword>
<dbReference type="EMBL" id="CP122566">
    <property type="protein sequence ID" value="WGH92407.1"/>
    <property type="molecule type" value="Genomic_DNA"/>
</dbReference>
<evidence type="ECO:0000256" key="1">
    <source>
        <dbReference type="ARBA" id="ARBA00005254"/>
    </source>
</evidence>
<evidence type="ECO:0000313" key="2">
    <source>
        <dbReference type="EMBL" id="WGH92407.1"/>
    </source>
</evidence>
<dbReference type="GO" id="GO:0003824">
    <property type="term" value="F:catalytic activity"/>
    <property type="evidence" value="ECO:0007669"/>
    <property type="project" value="UniProtKB-ARBA"/>
</dbReference>
<reference evidence="2 3" key="1">
    <citation type="submission" date="2023-03" db="EMBL/GenBank/DDBJ databases">
        <title>Complete genome sequences of several Auritidibacter ignavus strains isolated from ear infections.</title>
        <authorList>
            <person name="Baehr T."/>
            <person name="Baumhoegger A.M."/>
        </authorList>
    </citation>
    <scope>NUCLEOTIDE SEQUENCE [LARGE SCALE GENOMIC DNA]</scope>
    <source>
        <strain evidence="2 3">BABAE-6</strain>
    </source>
</reference>
<dbReference type="Proteomes" id="UP001224674">
    <property type="component" value="Chromosome"/>
</dbReference>
<dbReference type="Gene3D" id="3.90.226.10">
    <property type="entry name" value="2-enoyl-CoA Hydratase, Chain A, domain 1"/>
    <property type="match status" value="1"/>
</dbReference>
<dbReference type="InterPro" id="IPR001753">
    <property type="entry name" value="Enoyl-CoA_hydra/iso"/>
</dbReference>
<sequence>MSQEVLTDIRDGVGIITLNRPERRNALNHAMLTGLADALEAFATDDSVGAVVLTGAGGAFCSGGDVQGFAEQGGEGGGATEIDDEAAQAQLEAQRTTTGRIYSFPKPVVASLPGAFAGAGAGLALAADLRIGSEKTVFATAFANVGLGGDFGVAWLLNQLVGPAKAREYLFLSPKLRGQQCYEAGLINQIVAHEVIDESAIAIASQLASSSSPALHAIKQNLLDAPTVSLDEAMQAEVYRHKATGLTAEHQRAVAAFVTKQAPEFSTGWVMD</sequence>
<accession>A0AAJ6AGN8</accession>
<organism evidence="2 3">
    <name type="scientific">Auritidibacter ignavus</name>
    <dbReference type="NCBI Taxonomy" id="678932"/>
    <lineage>
        <taxon>Bacteria</taxon>
        <taxon>Bacillati</taxon>
        <taxon>Actinomycetota</taxon>
        <taxon>Actinomycetes</taxon>
        <taxon>Micrococcales</taxon>
        <taxon>Micrococcaceae</taxon>
        <taxon>Auritidibacter</taxon>
    </lineage>
</organism>
<dbReference type="PANTHER" id="PTHR43802:SF1">
    <property type="entry name" value="IP11341P-RELATED"/>
    <property type="match status" value="1"/>
</dbReference>
<comment type="similarity">
    <text evidence="1">Belongs to the enoyl-CoA hydratase/isomerase family.</text>
</comment>